<protein>
    <submittedName>
        <fullName evidence="1">Uncharacterized protein</fullName>
    </submittedName>
</protein>
<reference evidence="1 2" key="1">
    <citation type="submission" date="2020-11" db="EMBL/GenBank/DDBJ databases">
        <title>Insectihabitans protaetiae gen. nov. sp. nov. and Insectihabitans allomyrinae sp. nov., isolated from larvae of Protaetia brevitarsis seulensis and Allomyrina dichotoma, respectively.</title>
        <authorList>
            <person name="Lee S.D."/>
            <person name="Byeon Y.-S."/>
            <person name="Kim S.-M."/>
            <person name="Yang H.L."/>
            <person name="Kim I.S."/>
        </authorList>
    </citation>
    <scope>NUCLEOTIDE SEQUENCE [LARGE SCALE GENOMIC DNA]</scope>
    <source>
        <strain evidence="1 2">BWR-B9</strain>
    </source>
</reference>
<dbReference type="EMBL" id="JADRCR010000007">
    <property type="protein sequence ID" value="MBK5144683.1"/>
    <property type="molecule type" value="Genomic_DNA"/>
</dbReference>
<evidence type="ECO:0000313" key="1">
    <source>
        <dbReference type="EMBL" id="MBK5144683.1"/>
    </source>
</evidence>
<accession>A0ABS1ISG1</accession>
<proteinExistence type="predicted"/>
<gene>
    <name evidence="1" type="ORF">I2494_13325</name>
</gene>
<name>A0ABS1ISG1_9GAMM</name>
<evidence type="ECO:0000313" key="2">
    <source>
        <dbReference type="Proteomes" id="UP001296921"/>
    </source>
</evidence>
<dbReference type="Proteomes" id="UP001296921">
    <property type="component" value="Unassembled WGS sequence"/>
</dbReference>
<sequence>MKQAFESLMTCAGALKVKRSVYNPDEWRLVPIEPTEDMIVDGFESVPHPLFGDRGEWEKYNGMSGCQQAAHRAKLCWQAMIAAAPALEDNQNG</sequence>
<dbReference type="RefSeq" id="WP_218467260.1">
    <property type="nucleotide sequence ID" value="NZ_JADRCR010000007.1"/>
</dbReference>
<comment type="caution">
    <text evidence="1">The sequence shown here is derived from an EMBL/GenBank/DDBJ whole genome shotgun (WGS) entry which is preliminary data.</text>
</comment>
<organism evidence="1 2">
    <name type="scientific">Limnobaculum allomyrinae</name>
    <dbReference type="NCBI Taxonomy" id="2791986"/>
    <lineage>
        <taxon>Bacteria</taxon>
        <taxon>Pseudomonadati</taxon>
        <taxon>Pseudomonadota</taxon>
        <taxon>Gammaproteobacteria</taxon>
        <taxon>Enterobacterales</taxon>
        <taxon>Budviciaceae</taxon>
        <taxon>Limnobaculum</taxon>
    </lineage>
</organism>
<keyword evidence="2" id="KW-1185">Reference proteome</keyword>